<evidence type="ECO:0000259" key="1">
    <source>
        <dbReference type="Pfam" id="PF07883"/>
    </source>
</evidence>
<dbReference type="PANTHER" id="PTHR40112">
    <property type="entry name" value="H2HPP ISOMERASE"/>
    <property type="match status" value="1"/>
</dbReference>
<keyword evidence="3" id="KW-1185">Reference proteome</keyword>
<feature type="domain" description="Cupin type-2" evidence="1">
    <location>
        <begin position="29"/>
        <end position="90"/>
    </location>
</feature>
<dbReference type="InterPro" id="IPR014710">
    <property type="entry name" value="RmlC-like_jellyroll"/>
</dbReference>
<dbReference type="Gene3D" id="2.60.120.10">
    <property type="entry name" value="Jelly Rolls"/>
    <property type="match status" value="1"/>
</dbReference>
<dbReference type="SUPFAM" id="SSF51182">
    <property type="entry name" value="RmlC-like cupins"/>
    <property type="match status" value="1"/>
</dbReference>
<dbReference type="InterPro" id="IPR011051">
    <property type="entry name" value="RmlC_Cupin_sf"/>
</dbReference>
<dbReference type="STRING" id="157733.AB986_03130"/>
<dbReference type="EMBL" id="LELK01000001">
    <property type="protein sequence ID" value="KMM38319.1"/>
    <property type="molecule type" value="Genomic_DNA"/>
</dbReference>
<evidence type="ECO:0000313" key="3">
    <source>
        <dbReference type="Proteomes" id="UP000035996"/>
    </source>
</evidence>
<dbReference type="OrthoDB" id="9811153at2"/>
<proteinExistence type="predicted"/>
<organism evidence="2 3">
    <name type="scientific">Guptibacillus hwajinpoensis</name>
    <dbReference type="NCBI Taxonomy" id="208199"/>
    <lineage>
        <taxon>Bacteria</taxon>
        <taxon>Bacillati</taxon>
        <taxon>Bacillota</taxon>
        <taxon>Bacilli</taxon>
        <taxon>Bacillales</taxon>
        <taxon>Guptibacillaceae</taxon>
        <taxon>Guptibacillus</taxon>
    </lineage>
</organism>
<sequence length="108" mass="11947">MGQIGVWESVEDGVKRNILTSGEDLMIMEVRFKNGAIGNKHQHPHEQISYCLDGQFEFTIGTAHTIIEKGESLYIPPNTLHGVKALSDGSLLDSFSPVREDLLEGKHS</sequence>
<dbReference type="PIRSF" id="PIRSF029883">
    <property type="entry name" value="KdgF"/>
    <property type="match status" value="1"/>
</dbReference>
<gene>
    <name evidence="2" type="ORF">AB986_03130</name>
</gene>
<dbReference type="PANTHER" id="PTHR40112:SF1">
    <property type="entry name" value="H2HPP ISOMERASE"/>
    <property type="match status" value="1"/>
</dbReference>
<dbReference type="InterPro" id="IPR013096">
    <property type="entry name" value="Cupin_2"/>
</dbReference>
<dbReference type="Pfam" id="PF07883">
    <property type="entry name" value="Cupin_2"/>
    <property type="match status" value="1"/>
</dbReference>
<protein>
    <submittedName>
        <fullName evidence="2">Cupin</fullName>
    </submittedName>
</protein>
<reference evidence="2" key="1">
    <citation type="submission" date="2015-06" db="EMBL/GenBank/DDBJ databases">
        <authorList>
            <person name="Liu B."/>
            <person name="Wang J."/>
            <person name="Zhu Y."/>
            <person name="Liu G."/>
            <person name="Chen Q."/>
            <person name="Zheng C."/>
            <person name="Che J."/>
            <person name="Ge C."/>
            <person name="Shi H."/>
            <person name="Pan Z."/>
            <person name="Liu X."/>
        </authorList>
    </citation>
    <scope>NUCLEOTIDE SEQUENCE [LARGE SCALE GENOMIC DNA]</scope>
    <source>
        <strain evidence="2">DSM 16346</strain>
    </source>
</reference>
<dbReference type="InterPro" id="IPR052535">
    <property type="entry name" value="Bacilysin_H2HPP_isomerase"/>
</dbReference>
<dbReference type="Proteomes" id="UP000035996">
    <property type="component" value="Unassembled WGS sequence"/>
</dbReference>
<comment type="caution">
    <text evidence="2">The sequence shown here is derived from an EMBL/GenBank/DDBJ whole genome shotgun (WGS) entry which is preliminary data.</text>
</comment>
<dbReference type="InterPro" id="IPR025499">
    <property type="entry name" value="KdgF"/>
</dbReference>
<dbReference type="AlphaFoldDB" id="A0A0J6D1Z3"/>
<accession>A0A0J6D1Z3</accession>
<evidence type="ECO:0000313" key="2">
    <source>
        <dbReference type="EMBL" id="KMM38319.1"/>
    </source>
</evidence>
<name>A0A0J6D1Z3_9BACL</name>
<dbReference type="RefSeq" id="WP_048309430.1">
    <property type="nucleotide sequence ID" value="NZ_CP119526.1"/>
</dbReference>
<dbReference type="CDD" id="cd02238">
    <property type="entry name" value="cupin_KdgF"/>
    <property type="match status" value="1"/>
</dbReference>